<dbReference type="Proteomes" id="UP000007151">
    <property type="component" value="Unassembled WGS sequence"/>
</dbReference>
<dbReference type="PANTHER" id="PTHR11959:SF1">
    <property type="entry name" value="4-HYDROXYPHENYLPYRUVATE DIOXYGENASE"/>
    <property type="match status" value="1"/>
</dbReference>
<dbReference type="GO" id="GO:0006559">
    <property type="term" value="P:L-phenylalanine catabolic process"/>
    <property type="evidence" value="ECO:0007669"/>
    <property type="project" value="UniProtKB-KW"/>
</dbReference>
<evidence type="ECO:0000256" key="22">
    <source>
        <dbReference type="ARBA" id="ARBA00033727"/>
    </source>
</evidence>
<keyword evidence="26" id="KW-1185">Reference proteome</keyword>
<dbReference type="InterPro" id="IPR041735">
    <property type="entry name" value="4OHPhenylPyrv_dOase_C"/>
</dbReference>
<proteinExistence type="inferred from homology"/>
<comment type="similarity">
    <text evidence="6">Belongs to the 4HPPD family.</text>
</comment>
<dbReference type="STRING" id="278856.A0A212EYA1"/>
<dbReference type="InParanoid" id="A0A212EYA1"/>
<evidence type="ECO:0000256" key="6">
    <source>
        <dbReference type="ARBA" id="ARBA00005877"/>
    </source>
</evidence>
<evidence type="ECO:0000256" key="3">
    <source>
        <dbReference type="ARBA" id="ARBA00004406"/>
    </source>
</evidence>
<evidence type="ECO:0000256" key="14">
    <source>
        <dbReference type="ARBA" id="ARBA00022878"/>
    </source>
</evidence>
<dbReference type="PANTHER" id="PTHR11959">
    <property type="entry name" value="4-HYDROXYPHENYLPYRUVATE DIOXYGENASE"/>
    <property type="match status" value="1"/>
</dbReference>
<feature type="domain" description="VOC" evidence="24">
    <location>
        <begin position="18"/>
        <end position="147"/>
    </location>
</feature>
<feature type="domain" description="VOC" evidence="24">
    <location>
        <begin position="542"/>
        <end position="700"/>
    </location>
</feature>
<feature type="domain" description="VOC" evidence="24">
    <location>
        <begin position="381"/>
        <end position="512"/>
    </location>
</feature>
<keyword evidence="11" id="KW-0479">Metal-binding</keyword>
<keyword evidence="13" id="KW-0256">Endoplasmic reticulum</keyword>
<keyword evidence="16" id="KW-0560">Oxidoreductase</keyword>
<evidence type="ECO:0000256" key="15">
    <source>
        <dbReference type="ARBA" id="ARBA00022964"/>
    </source>
</evidence>
<evidence type="ECO:0000313" key="26">
    <source>
        <dbReference type="Proteomes" id="UP000007151"/>
    </source>
</evidence>
<evidence type="ECO:0000256" key="23">
    <source>
        <dbReference type="ARBA" id="ARBA00048047"/>
    </source>
</evidence>
<evidence type="ECO:0000256" key="20">
    <source>
        <dbReference type="ARBA" id="ARBA00023232"/>
    </source>
</evidence>
<feature type="domain" description="VOC" evidence="24">
    <location>
        <begin position="177"/>
        <end position="336"/>
    </location>
</feature>
<evidence type="ECO:0000256" key="12">
    <source>
        <dbReference type="ARBA" id="ARBA00022737"/>
    </source>
</evidence>
<dbReference type="eggNOG" id="KOG0638">
    <property type="taxonomic scope" value="Eukaryota"/>
</dbReference>
<evidence type="ECO:0000256" key="2">
    <source>
        <dbReference type="ARBA" id="ARBA00004395"/>
    </source>
</evidence>
<dbReference type="InterPro" id="IPR005956">
    <property type="entry name" value="4OHPhenylPyrv_dOase"/>
</dbReference>
<evidence type="ECO:0000256" key="7">
    <source>
        <dbReference type="ARBA" id="ARBA00011738"/>
    </source>
</evidence>
<feature type="non-terminal residue" evidence="25">
    <location>
        <position position="1"/>
    </location>
</feature>
<evidence type="ECO:0000256" key="8">
    <source>
        <dbReference type="ARBA" id="ARBA00013222"/>
    </source>
</evidence>
<keyword evidence="10" id="KW-0963">Cytoplasm</keyword>
<evidence type="ECO:0000256" key="13">
    <source>
        <dbReference type="ARBA" id="ARBA00022824"/>
    </source>
</evidence>
<organism evidence="25 26">
    <name type="scientific">Danaus plexippus plexippus</name>
    <dbReference type="NCBI Taxonomy" id="278856"/>
    <lineage>
        <taxon>Eukaryota</taxon>
        <taxon>Metazoa</taxon>
        <taxon>Ecdysozoa</taxon>
        <taxon>Arthropoda</taxon>
        <taxon>Hexapoda</taxon>
        <taxon>Insecta</taxon>
        <taxon>Pterygota</taxon>
        <taxon>Neoptera</taxon>
        <taxon>Endopterygota</taxon>
        <taxon>Lepidoptera</taxon>
        <taxon>Glossata</taxon>
        <taxon>Ditrysia</taxon>
        <taxon>Papilionoidea</taxon>
        <taxon>Nymphalidae</taxon>
        <taxon>Danainae</taxon>
        <taxon>Danaini</taxon>
        <taxon>Danaina</taxon>
        <taxon>Danaus</taxon>
        <taxon>Danaus</taxon>
    </lineage>
</organism>
<evidence type="ECO:0000313" key="25">
    <source>
        <dbReference type="EMBL" id="OWR46441.1"/>
    </source>
</evidence>
<accession>A0A212EYA1</accession>
<dbReference type="InterPro" id="IPR041736">
    <property type="entry name" value="4OHPhenylPyrv_dOase_N"/>
</dbReference>
<sequence length="743" mass="85166">KMTKVSETIKQAKGKVLNFDHLTFWVANAKTASSYFVTRFGFKPLAVREPSEERQVLSHAVQLNKITIIFESPTVNDHDISKDLTAHGDFVKDVSFEVSDLESIFGSAKTKGAHVIKEITEESDENGLIRYAVLRTYGDNTHTLVDRSKYNGLLFPGYKKSEEDLANKLLPDTNLRFVDHVEGNMADETLEDSVSWYEKNLNMLRFWCVDYSHDLTPYSCINSAAVINENETVLLSMNESAPGKRPTSKARDFVASHGTSGIEHVAFYTDDIVHTMKSLKARGADIVTWPPTYYELIKEKLKESSVNVTESIEELKENNILIDFDEKGYMLQAFTKHLQVRPTLFIEVIQRRNHKGFGAMNYQWTSYTDKGKKPEDGRFLAFDHVTFWVSNAKQAASYYVTRFGFEPLAYKGLETGSRQFSSHAVRLNKIIFVFEGQYNPEETDFINEVGYHGDFVKDVAFEVENLDYILNYAKKQGAVVIKDVWEEKDEHGVVKSATLKTYGDNTHTLVDRSQYKGPFLPGYQMLQKDPIHKFLPKVEINFIDHVVGNQPDNGLEEAASWYERCLQFHRFWSVDDKQICTEYSSLRSIVMANYEETVKMPLNEPADGKRKSQIQEYVEYHGGAGVQHIALNTEDIITAVENLRARGVEFLTIPSKYYKLIREKLSHSKVKVAESIDILERLNILIDYDDDGYLLQIFTKNTQDRPTLFLEVIQRRNFNGFGAGNFKTLFESIEIEQEKRGNL</sequence>
<comment type="subcellular location">
    <subcellularLocation>
        <location evidence="4">Cytoplasm</location>
    </subcellularLocation>
    <subcellularLocation>
        <location evidence="3">Endoplasmic reticulum membrane</location>
        <topology evidence="3">Peripheral membrane protein</topology>
    </subcellularLocation>
    <subcellularLocation>
        <location evidence="2">Golgi apparatus membrane</location>
        <topology evidence="2">Peripheral membrane protein</topology>
    </subcellularLocation>
</comment>
<evidence type="ECO:0000256" key="21">
    <source>
        <dbReference type="ARBA" id="ARBA00029786"/>
    </source>
</evidence>
<reference evidence="25 26" key="1">
    <citation type="journal article" date="2011" name="Cell">
        <title>The monarch butterfly genome yields insights into long-distance migration.</title>
        <authorList>
            <person name="Zhan S."/>
            <person name="Merlin C."/>
            <person name="Boore J.L."/>
            <person name="Reppert S.M."/>
        </authorList>
    </citation>
    <scope>NUCLEOTIDE SEQUENCE [LARGE SCALE GENOMIC DNA]</scope>
    <source>
        <strain evidence="25">F-2</strain>
    </source>
</reference>
<keyword evidence="14" id="KW-0828">Tyrosine catabolism</keyword>
<keyword evidence="18" id="KW-0333">Golgi apparatus</keyword>
<dbReference type="FunFam" id="3.10.180.10:FF:000022">
    <property type="entry name" value="4-hydroxyphenylpyruvate dioxygenase"/>
    <property type="match status" value="2"/>
</dbReference>
<dbReference type="KEGG" id="dpl:KGM_206336B"/>
<evidence type="ECO:0000256" key="1">
    <source>
        <dbReference type="ARBA" id="ARBA00001962"/>
    </source>
</evidence>
<evidence type="ECO:0000256" key="16">
    <source>
        <dbReference type="ARBA" id="ARBA00023002"/>
    </source>
</evidence>
<dbReference type="GO" id="GO:0046872">
    <property type="term" value="F:metal ion binding"/>
    <property type="evidence" value="ECO:0007669"/>
    <property type="project" value="UniProtKB-KW"/>
</dbReference>
<dbReference type="InterPro" id="IPR037523">
    <property type="entry name" value="VOC_core"/>
</dbReference>
<dbReference type="GO" id="GO:0042803">
    <property type="term" value="F:protein homodimerization activity"/>
    <property type="evidence" value="ECO:0007669"/>
    <property type="project" value="UniProtKB-ARBA"/>
</dbReference>
<dbReference type="NCBIfam" id="TIGR01263">
    <property type="entry name" value="4HPPD"/>
    <property type="match status" value="2"/>
</dbReference>
<dbReference type="InterPro" id="IPR004360">
    <property type="entry name" value="Glyas_Fos-R_dOase_dom"/>
</dbReference>
<dbReference type="Gene3D" id="3.10.180.10">
    <property type="entry name" value="2,3-Dihydroxybiphenyl 1,2-Dioxygenase, domain 1"/>
    <property type="match status" value="4"/>
</dbReference>
<dbReference type="CDD" id="cd08342">
    <property type="entry name" value="HPPD_N_like"/>
    <property type="match status" value="2"/>
</dbReference>
<keyword evidence="15 25" id="KW-0223">Dioxygenase</keyword>
<evidence type="ECO:0000256" key="17">
    <source>
        <dbReference type="ARBA" id="ARBA00023004"/>
    </source>
</evidence>
<dbReference type="SUPFAM" id="SSF54593">
    <property type="entry name" value="Glyoxalase/Bleomycin resistance protein/Dihydroxybiphenyl dioxygenase"/>
    <property type="match status" value="2"/>
</dbReference>
<dbReference type="InterPro" id="IPR029068">
    <property type="entry name" value="Glyas_Bleomycin-R_OHBP_Dase"/>
</dbReference>
<keyword evidence="12" id="KW-0677">Repeat</keyword>
<dbReference type="GO" id="GO:0006572">
    <property type="term" value="P:L-tyrosine catabolic process"/>
    <property type="evidence" value="ECO:0007669"/>
    <property type="project" value="UniProtKB-KW"/>
</dbReference>
<comment type="function">
    <text evidence="22">Catalyzes the conversion of 4-hydroxyphenylpyruvic acid to homogentisic acid, one of the steps in tyrosine catabolism.</text>
</comment>
<dbReference type="EMBL" id="AGBW02011602">
    <property type="protein sequence ID" value="OWR46441.1"/>
    <property type="molecule type" value="Genomic_DNA"/>
</dbReference>
<dbReference type="Pfam" id="PF00903">
    <property type="entry name" value="Glyoxalase"/>
    <property type="match status" value="2"/>
</dbReference>
<dbReference type="PROSITE" id="PS51819">
    <property type="entry name" value="VOC"/>
    <property type="match status" value="4"/>
</dbReference>
<dbReference type="GO" id="GO:0003868">
    <property type="term" value="F:4-hydroxyphenylpyruvate dioxygenase activity"/>
    <property type="evidence" value="ECO:0007669"/>
    <property type="project" value="UniProtKB-EC"/>
</dbReference>
<comment type="catalytic activity">
    <reaction evidence="23">
        <text>3-(4-hydroxyphenyl)pyruvate + O2 = homogentisate + CO2</text>
        <dbReference type="Rhea" id="RHEA:16189"/>
        <dbReference type="ChEBI" id="CHEBI:15379"/>
        <dbReference type="ChEBI" id="CHEBI:16169"/>
        <dbReference type="ChEBI" id="CHEBI:16526"/>
        <dbReference type="ChEBI" id="CHEBI:36242"/>
        <dbReference type="EC" id="1.13.11.27"/>
    </reaction>
    <physiologicalReaction direction="left-to-right" evidence="23">
        <dbReference type="Rhea" id="RHEA:16190"/>
    </physiologicalReaction>
</comment>
<evidence type="ECO:0000256" key="10">
    <source>
        <dbReference type="ARBA" id="ARBA00022490"/>
    </source>
</evidence>
<comment type="subunit">
    <text evidence="7">Homodimer.</text>
</comment>
<protein>
    <recommendedName>
        <fullName evidence="9">4-hydroxyphenylpyruvate dioxygenase</fullName>
        <ecNumber evidence="8">1.13.11.27</ecNumber>
    </recommendedName>
    <alternativeName>
        <fullName evidence="21">4-hydroxyphenylpyruvic acid oxidase</fullName>
    </alternativeName>
</protein>
<evidence type="ECO:0000256" key="19">
    <source>
        <dbReference type="ARBA" id="ARBA00023136"/>
    </source>
</evidence>
<keyword evidence="20" id="KW-0585">Phenylalanine catabolism</keyword>
<evidence type="ECO:0000256" key="9">
    <source>
        <dbReference type="ARBA" id="ARBA00018452"/>
    </source>
</evidence>
<dbReference type="GO" id="GO:0005789">
    <property type="term" value="C:endoplasmic reticulum membrane"/>
    <property type="evidence" value="ECO:0007669"/>
    <property type="project" value="UniProtKB-SubCell"/>
</dbReference>
<evidence type="ECO:0000259" key="24">
    <source>
        <dbReference type="PROSITE" id="PS51819"/>
    </source>
</evidence>
<dbReference type="AlphaFoldDB" id="A0A212EYA1"/>
<evidence type="ECO:0000256" key="5">
    <source>
        <dbReference type="ARBA" id="ARBA00005162"/>
    </source>
</evidence>
<evidence type="ECO:0000256" key="4">
    <source>
        <dbReference type="ARBA" id="ARBA00004496"/>
    </source>
</evidence>
<keyword evidence="17" id="KW-0408">Iron</keyword>
<comment type="caution">
    <text evidence="25">The sequence shown here is derived from an EMBL/GenBank/DDBJ whole genome shotgun (WGS) entry which is preliminary data.</text>
</comment>
<evidence type="ECO:0000256" key="11">
    <source>
        <dbReference type="ARBA" id="ARBA00022723"/>
    </source>
</evidence>
<name>A0A212EYA1_DANPL</name>
<keyword evidence="19" id="KW-0472">Membrane</keyword>
<dbReference type="FunCoup" id="A0A212EYA1">
    <property type="interactions" value="136"/>
</dbReference>
<evidence type="ECO:0000256" key="18">
    <source>
        <dbReference type="ARBA" id="ARBA00023034"/>
    </source>
</evidence>
<dbReference type="GO" id="GO:0000139">
    <property type="term" value="C:Golgi membrane"/>
    <property type="evidence" value="ECO:0007669"/>
    <property type="project" value="UniProtKB-SubCell"/>
</dbReference>
<dbReference type="EC" id="1.13.11.27" evidence="8"/>
<comment type="pathway">
    <text evidence="5">Amino-acid degradation; L-phenylalanine degradation; acetoacetate and fumarate from L-phenylalanine: step 3/6.</text>
</comment>
<comment type="cofactor">
    <cofactor evidence="1">
        <name>Fe cation</name>
        <dbReference type="ChEBI" id="CHEBI:24875"/>
    </cofactor>
</comment>
<gene>
    <name evidence="25" type="ORF">KGM_206336B</name>
</gene>
<dbReference type="CDD" id="cd07250">
    <property type="entry name" value="HPPD_C_like"/>
    <property type="match status" value="2"/>
</dbReference>